<organism evidence="9 10">
    <name type="scientific">Ictalurus punctatus</name>
    <name type="common">Channel catfish</name>
    <name type="synonym">Silurus punctatus</name>
    <dbReference type="NCBI Taxonomy" id="7998"/>
    <lineage>
        <taxon>Eukaryota</taxon>
        <taxon>Metazoa</taxon>
        <taxon>Chordata</taxon>
        <taxon>Craniata</taxon>
        <taxon>Vertebrata</taxon>
        <taxon>Euteleostomi</taxon>
        <taxon>Actinopterygii</taxon>
        <taxon>Neopterygii</taxon>
        <taxon>Teleostei</taxon>
        <taxon>Ostariophysi</taxon>
        <taxon>Siluriformes</taxon>
        <taxon>Ictaluridae</taxon>
        <taxon>Ictalurus</taxon>
    </lineage>
</organism>
<dbReference type="Proteomes" id="UP000221080">
    <property type="component" value="Chromosome 19"/>
</dbReference>
<keyword evidence="1" id="KW-0519">Myristate</keyword>
<keyword evidence="5" id="KW-1015">Disulfide bond</keyword>
<evidence type="ECO:0000313" key="9">
    <source>
        <dbReference type="Proteomes" id="UP000221080"/>
    </source>
</evidence>
<evidence type="ECO:0000256" key="6">
    <source>
        <dbReference type="ARBA" id="ARBA00023288"/>
    </source>
</evidence>
<protein>
    <submittedName>
        <fullName evidence="10">Coiled-coil-helix-coiled-coil-helix domain containing 3a isoform X1</fullName>
    </submittedName>
</protein>
<evidence type="ECO:0000256" key="1">
    <source>
        <dbReference type="ARBA" id="ARBA00022707"/>
    </source>
</evidence>
<proteinExistence type="predicted"/>
<evidence type="ECO:0000256" key="2">
    <source>
        <dbReference type="ARBA" id="ARBA00022792"/>
    </source>
</evidence>
<name>A0A2D0T2K1_ICTPU</name>
<evidence type="ECO:0000313" key="10">
    <source>
        <dbReference type="RefSeq" id="XP_017349139.1"/>
    </source>
</evidence>
<dbReference type="AlphaFoldDB" id="A0A2D0T2K1"/>
<keyword evidence="4" id="KW-0472">Membrane</keyword>
<dbReference type="GO" id="GO:0061617">
    <property type="term" value="C:MICOS complex"/>
    <property type="evidence" value="ECO:0007669"/>
    <property type="project" value="InterPro"/>
</dbReference>
<dbReference type="PANTHER" id="PTHR21588:SF23">
    <property type="entry name" value="MICOS COMPLEX SUBUNIT MIC19 ISOFORM X1"/>
    <property type="match status" value="1"/>
</dbReference>
<reference evidence="9" key="1">
    <citation type="journal article" date="2016" name="Nat. Commun.">
        <title>The channel catfish genome sequence provides insights into the evolution of scale formation in teleosts.</title>
        <authorList>
            <person name="Liu Z."/>
            <person name="Liu S."/>
            <person name="Yao J."/>
            <person name="Bao L."/>
            <person name="Zhang J."/>
            <person name="Li Y."/>
            <person name="Jiang C."/>
            <person name="Sun L."/>
            <person name="Wang R."/>
            <person name="Zhang Y."/>
            <person name="Zhou T."/>
            <person name="Zeng Q."/>
            <person name="Fu Q."/>
            <person name="Gao S."/>
            <person name="Li N."/>
            <person name="Koren S."/>
            <person name="Jiang Y."/>
            <person name="Zimin A."/>
            <person name="Xu P."/>
            <person name="Phillippy A.M."/>
            <person name="Geng X."/>
            <person name="Song L."/>
            <person name="Sun F."/>
            <person name="Li C."/>
            <person name="Wang X."/>
            <person name="Chen A."/>
            <person name="Jin Y."/>
            <person name="Yuan Z."/>
            <person name="Yang Y."/>
            <person name="Tan S."/>
            <person name="Peatman E."/>
            <person name="Lu J."/>
            <person name="Qin Z."/>
            <person name="Dunham R."/>
            <person name="Li Z."/>
            <person name="Sonstegard T."/>
            <person name="Feng J."/>
            <person name="Danzmann R.G."/>
            <person name="Schroeder S."/>
            <person name="Scheffler B."/>
            <person name="Duke M.V."/>
            <person name="Ballard L."/>
            <person name="Kucuktas H."/>
            <person name="Kaltenboeck L."/>
            <person name="Liu H."/>
            <person name="Armbruster J."/>
            <person name="Xie Y."/>
            <person name="Kirby M.L."/>
            <person name="Tian Y."/>
            <person name="Flanagan M.E."/>
            <person name="Mu W."/>
            <person name="Waldbieser G.C."/>
        </authorList>
    </citation>
    <scope>NUCLEOTIDE SEQUENCE [LARGE SCALE GENOMIC DNA]</scope>
    <source>
        <strain evidence="9">SDA103</strain>
    </source>
</reference>
<evidence type="ECO:0000256" key="7">
    <source>
        <dbReference type="ARBA" id="ARBA00034476"/>
    </source>
</evidence>
<dbReference type="STRING" id="7998.ENSIPUP00000034179"/>
<evidence type="ECO:0000256" key="5">
    <source>
        <dbReference type="ARBA" id="ARBA00023157"/>
    </source>
</evidence>
<evidence type="ECO:0000256" key="8">
    <source>
        <dbReference type="SAM" id="MobiDB-lite"/>
    </source>
</evidence>
<feature type="region of interest" description="Disordered" evidence="8">
    <location>
        <begin position="36"/>
        <end position="180"/>
    </location>
</feature>
<keyword evidence="2" id="KW-0999">Mitochondrion inner membrane</keyword>
<keyword evidence="6" id="KW-0449">Lipoprotein</keyword>
<dbReference type="CTD" id="407730"/>
<evidence type="ECO:0000256" key="3">
    <source>
        <dbReference type="ARBA" id="ARBA00023128"/>
    </source>
</evidence>
<reference evidence="10" key="2">
    <citation type="submission" date="2025-08" db="UniProtKB">
        <authorList>
            <consortium name="RefSeq"/>
        </authorList>
    </citation>
    <scope>IDENTIFICATION</scope>
    <source>
        <tissue evidence="10">Blood</tissue>
    </source>
</reference>
<dbReference type="GeneID" id="100528260"/>
<dbReference type="GO" id="GO:0007007">
    <property type="term" value="P:inner mitochondrial membrane organization"/>
    <property type="evidence" value="ECO:0007669"/>
    <property type="project" value="TreeGrafter"/>
</dbReference>
<dbReference type="Pfam" id="PF05300">
    <property type="entry name" value="MIC19_MIC25"/>
    <property type="match status" value="2"/>
</dbReference>
<dbReference type="PANTHER" id="PTHR21588">
    <property type="entry name" value="COILED-COIL-HELIX-COILED-COIL-HELIX DOMAIN CONTAINING 6"/>
    <property type="match status" value="1"/>
</dbReference>
<accession>A0A2D0T2K1</accession>
<keyword evidence="9" id="KW-1185">Reference proteome</keyword>
<feature type="compositionally biased region" description="Low complexity" evidence="8">
    <location>
        <begin position="136"/>
        <end position="160"/>
    </location>
</feature>
<keyword evidence="3" id="KW-0496">Mitochondrion</keyword>
<evidence type="ECO:0000256" key="4">
    <source>
        <dbReference type="ARBA" id="ARBA00023136"/>
    </source>
</evidence>
<dbReference type="OrthoDB" id="9944291at2759"/>
<feature type="compositionally biased region" description="Pro residues" evidence="8">
    <location>
        <begin position="67"/>
        <end position="76"/>
    </location>
</feature>
<feature type="compositionally biased region" description="Pro residues" evidence="8">
    <location>
        <begin position="161"/>
        <end position="170"/>
    </location>
</feature>
<sequence>MGGSNSTRRVSFETDENENVTVVKGVRLSENVINRMREPSKPQFGSLPQPQAKVEPVPNLAPIRPAFDPPGPPPPASGSAAEAVCPASLLTPPPSPPLLPRAFESSPPLATPLPDPVPSAPLSHKPSPPPPFVEITAPSSTPTDPATPRAEPAAAASSPSLLPPLNPPPTADDSELRRKITEEVQKGLEEERSKKQYEINQWLEKERARVKAQAYADSQAHVQEEVSRILASERAAALDRVTAEEERLRTKLLAKQLDERDQQLRKQDAFYREQLNKLEERSTQFYKATNENYHKAADDVNAKFRRYEISPVCADLQGQILKCYRENAGKTLLCSNIASLYLQCVDSAKQNKLRTGG</sequence>
<dbReference type="InterPro" id="IPR007964">
    <property type="entry name" value="MIC19/MIC25"/>
</dbReference>
<comment type="subcellular location">
    <subcellularLocation>
        <location evidence="7">Mitochondrion inner membrane</location>
        <topology evidence="7">Lipid-anchor</topology>
    </subcellularLocation>
</comment>
<feature type="compositionally biased region" description="Pro residues" evidence="8">
    <location>
        <begin position="109"/>
        <end position="119"/>
    </location>
</feature>
<dbReference type="InterPro" id="IPR052632">
    <property type="entry name" value="MICOS_subunit_Mic19"/>
</dbReference>
<feature type="compositionally biased region" description="Low complexity" evidence="8">
    <location>
        <begin position="77"/>
        <end position="90"/>
    </location>
</feature>
<gene>
    <name evidence="10" type="primary">chchd3a</name>
    <name evidence="10" type="synonym">chch3</name>
    <name evidence="10" type="synonym">chchd3</name>
</gene>
<dbReference type="RefSeq" id="XP_017349139.1">
    <property type="nucleotide sequence ID" value="XM_017493650.3"/>
</dbReference>